<feature type="transmembrane region" description="Helical" evidence="1">
    <location>
        <begin position="102"/>
        <end position="120"/>
    </location>
</feature>
<reference evidence="3" key="1">
    <citation type="submission" date="2018-06" db="EMBL/GenBank/DDBJ databases">
        <title>Aestuariibacter litoralis strain KCTC 52945T.</title>
        <authorList>
            <person name="Li X."/>
            <person name="Salam N."/>
            <person name="Li J.-L."/>
            <person name="Chen Y.-M."/>
            <person name="Yang Z.-W."/>
            <person name="Zhang L.-Y."/>
            <person name="Han M.-X."/>
            <person name="Xiao M."/>
            <person name="Li W.-J."/>
        </authorList>
    </citation>
    <scope>NUCLEOTIDE SEQUENCE [LARGE SCALE GENOMIC DNA]</scope>
    <source>
        <strain evidence="3">KCTC 52945</strain>
    </source>
</reference>
<evidence type="ECO:0000256" key="1">
    <source>
        <dbReference type="SAM" id="Phobius"/>
    </source>
</evidence>
<protein>
    <submittedName>
        <fullName evidence="2">Uncharacterized protein</fullName>
    </submittedName>
</protein>
<comment type="caution">
    <text evidence="2">The sequence shown here is derived from an EMBL/GenBank/DDBJ whole genome shotgun (WGS) entry which is preliminary data.</text>
</comment>
<accession>A0A2W2BJG4</accession>
<evidence type="ECO:0000313" key="3">
    <source>
        <dbReference type="Proteomes" id="UP000248795"/>
    </source>
</evidence>
<keyword evidence="3" id="KW-1185">Reference proteome</keyword>
<feature type="transmembrane region" description="Helical" evidence="1">
    <location>
        <begin position="53"/>
        <end position="78"/>
    </location>
</feature>
<dbReference type="Proteomes" id="UP000248795">
    <property type="component" value="Unassembled WGS sequence"/>
</dbReference>
<keyword evidence="1" id="KW-1133">Transmembrane helix</keyword>
<organism evidence="2 3">
    <name type="scientific">Aestuariivirga litoralis</name>
    <dbReference type="NCBI Taxonomy" id="2650924"/>
    <lineage>
        <taxon>Bacteria</taxon>
        <taxon>Pseudomonadati</taxon>
        <taxon>Pseudomonadota</taxon>
        <taxon>Alphaproteobacteria</taxon>
        <taxon>Hyphomicrobiales</taxon>
        <taxon>Aestuariivirgaceae</taxon>
        <taxon>Aestuariivirga</taxon>
    </lineage>
</organism>
<dbReference type="EMBL" id="QKVK01000007">
    <property type="protein sequence ID" value="PZF76027.1"/>
    <property type="molecule type" value="Genomic_DNA"/>
</dbReference>
<dbReference type="AlphaFoldDB" id="A0A2W2BJG4"/>
<keyword evidence="1" id="KW-0472">Membrane</keyword>
<gene>
    <name evidence="2" type="ORF">DK847_15395</name>
</gene>
<dbReference type="RefSeq" id="WP_111199411.1">
    <property type="nucleotide sequence ID" value="NZ_QKVK01000007.1"/>
</dbReference>
<sequence>MILSKDQSRGYRGLGFIAIFWGASAVTSARDWVLKLSGYLGWTLDGSDHGESMFSDLALVTWVMPVKIVFCGAAAASLHGRALQMLSPAELLPRWVINSERVLLGTLLLGLSLLAIWLVLHWP</sequence>
<keyword evidence="1" id="KW-0812">Transmembrane</keyword>
<name>A0A2W2BJG4_9HYPH</name>
<evidence type="ECO:0000313" key="2">
    <source>
        <dbReference type="EMBL" id="PZF76027.1"/>
    </source>
</evidence>
<proteinExistence type="predicted"/>